<name>A0A358DYH4_9ALTE</name>
<accession>A0A358DYH4</accession>
<sequence>MAWEHHAASSVYCENAHVTLIRAKVACGQHPAFALITNTRLCTLTTERKQQHHHPIAIGESGGHLSKTRAWGAPHTRPPKQKQAR</sequence>
<organism evidence="2 3">
    <name type="scientific">Alteromonas australica</name>
    <dbReference type="NCBI Taxonomy" id="589873"/>
    <lineage>
        <taxon>Bacteria</taxon>
        <taxon>Pseudomonadati</taxon>
        <taxon>Pseudomonadota</taxon>
        <taxon>Gammaproteobacteria</taxon>
        <taxon>Alteromonadales</taxon>
        <taxon>Alteromonadaceae</taxon>
        <taxon>Alteromonas/Salinimonas group</taxon>
        <taxon>Alteromonas</taxon>
    </lineage>
</organism>
<evidence type="ECO:0000256" key="1">
    <source>
        <dbReference type="SAM" id="MobiDB-lite"/>
    </source>
</evidence>
<dbReference type="Proteomes" id="UP000264779">
    <property type="component" value="Unassembled WGS sequence"/>
</dbReference>
<evidence type="ECO:0000313" key="2">
    <source>
        <dbReference type="EMBL" id="HBU51334.1"/>
    </source>
</evidence>
<gene>
    <name evidence="2" type="ORF">DEB45_08730</name>
</gene>
<evidence type="ECO:0000313" key="3">
    <source>
        <dbReference type="Proteomes" id="UP000264779"/>
    </source>
</evidence>
<feature type="region of interest" description="Disordered" evidence="1">
    <location>
        <begin position="53"/>
        <end position="85"/>
    </location>
</feature>
<dbReference type="AlphaFoldDB" id="A0A358DYH4"/>
<dbReference type="EMBL" id="DONK01000128">
    <property type="protein sequence ID" value="HBU51334.1"/>
    <property type="molecule type" value="Genomic_DNA"/>
</dbReference>
<proteinExistence type="predicted"/>
<protein>
    <submittedName>
        <fullName evidence="2">Uncharacterized protein</fullName>
    </submittedName>
</protein>
<comment type="caution">
    <text evidence="2">The sequence shown here is derived from an EMBL/GenBank/DDBJ whole genome shotgun (WGS) entry which is preliminary data.</text>
</comment>
<reference evidence="2 3" key="1">
    <citation type="journal article" date="2018" name="Nat. Biotechnol.">
        <title>A standardized bacterial taxonomy based on genome phylogeny substantially revises the tree of life.</title>
        <authorList>
            <person name="Parks D.H."/>
            <person name="Chuvochina M."/>
            <person name="Waite D.W."/>
            <person name="Rinke C."/>
            <person name="Skarshewski A."/>
            <person name="Chaumeil P.A."/>
            <person name="Hugenholtz P."/>
        </authorList>
    </citation>
    <scope>NUCLEOTIDE SEQUENCE [LARGE SCALE GENOMIC DNA]</scope>
    <source>
        <strain evidence="2">UBA11621</strain>
    </source>
</reference>
<dbReference type="RefSeq" id="WP_281956537.1">
    <property type="nucleotide sequence ID" value="NZ_CALBIY010000063.1"/>
</dbReference>